<evidence type="ECO:0000256" key="4">
    <source>
        <dbReference type="ARBA" id="ARBA00022679"/>
    </source>
</evidence>
<evidence type="ECO:0000256" key="2">
    <source>
        <dbReference type="ARBA" id="ARBA00012438"/>
    </source>
</evidence>
<dbReference type="InterPro" id="IPR000700">
    <property type="entry name" value="PAS-assoc_C"/>
</dbReference>
<dbReference type="InterPro" id="IPR004358">
    <property type="entry name" value="Sig_transdc_His_kin-like_C"/>
</dbReference>
<evidence type="ECO:0000313" key="10">
    <source>
        <dbReference type="Proteomes" id="UP000635665"/>
    </source>
</evidence>
<dbReference type="InterPro" id="IPR013656">
    <property type="entry name" value="PAS_4"/>
</dbReference>
<dbReference type="SMART" id="SM00086">
    <property type="entry name" value="PAC"/>
    <property type="match status" value="4"/>
</dbReference>
<dbReference type="CDD" id="cd00082">
    <property type="entry name" value="HisKA"/>
    <property type="match status" value="1"/>
</dbReference>
<dbReference type="Pfam" id="PF02518">
    <property type="entry name" value="HATPase_c"/>
    <property type="match status" value="1"/>
</dbReference>
<evidence type="ECO:0000259" key="6">
    <source>
        <dbReference type="PROSITE" id="PS50109"/>
    </source>
</evidence>
<evidence type="ECO:0000259" key="7">
    <source>
        <dbReference type="PROSITE" id="PS50112"/>
    </source>
</evidence>
<comment type="catalytic activity">
    <reaction evidence="1">
        <text>ATP + protein L-histidine = ADP + protein N-phospho-L-histidine.</text>
        <dbReference type="EC" id="2.7.13.3"/>
    </reaction>
</comment>
<dbReference type="Pfam" id="PF00512">
    <property type="entry name" value="HisKA"/>
    <property type="match status" value="1"/>
</dbReference>
<dbReference type="PANTHER" id="PTHR43304:SF1">
    <property type="entry name" value="PAC DOMAIN-CONTAINING PROTEIN"/>
    <property type="match status" value="1"/>
</dbReference>
<evidence type="ECO:0000256" key="3">
    <source>
        <dbReference type="ARBA" id="ARBA00022553"/>
    </source>
</evidence>
<dbReference type="InterPro" id="IPR005467">
    <property type="entry name" value="His_kinase_dom"/>
</dbReference>
<name>A0ABS0TEG5_9FLAO</name>
<dbReference type="PROSITE" id="PS50109">
    <property type="entry name" value="HIS_KIN"/>
    <property type="match status" value="1"/>
</dbReference>
<dbReference type="InterPro" id="IPR000014">
    <property type="entry name" value="PAS"/>
</dbReference>
<evidence type="ECO:0000313" key="9">
    <source>
        <dbReference type="EMBL" id="MBI6119436.1"/>
    </source>
</evidence>
<proteinExistence type="predicted"/>
<dbReference type="InterPro" id="IPR003661">
    <property type="entry name" value="HisK_dim/P_dom"/>
</dbReference>
<dbReference type="PROSITE" id="PS50112">
    <property type="entry name" value="PAS"/>
    <property type="match status" value="1"/>
</dbReference>
<dbReference type="Proteomes" id="UP000635665">
    <property type="component" value="Unassembled WGS sequence"/>
</dbReference>
<keyword evidence="3" id="KW-0597">Phosphoprotein</keyword>
<evidence type="ECO:0000256" key="1">
    <source>
        <dbReference type="ARBA" id="ARBA00000085"/>
    </source>
</evidence>
<dbReference type="InterPro" id="IPR052162">
    <property type="entry name" value="Sensor_kinase/Photoreceptor"/>
</dbReference>
<dbReference type="Pfam" id="PF08447">
    <property type="entry name" value="PAS_3"/>
    <property type="match status" value="2"/>
</dbReference>
<dbReference type="Pfam" id="PF08448">
    <property type="entry name" value="PAS_4"/>
    <property type="match status" value="2"/>
</dbReference>
<dbReference type="SMART" id="SM00387">
    <property type="entry name" value="HATPase_c"/>
    <property type="match status" value="1"/>
</dbReference>
<dbReference type="InterPro" id="IPR036890">
    <property type="entry name" value="HATPase_C_sf"/>
</dbReference>
<dbReference type="SMART" id="SM00388">
    <property type="entry name" value="HisKA"/>
    <property type="match status" value="1"/>
</dbReference>
<dbReference type="InterPro" id="IPR036097">
    <property type="entry name" value="HisK_dim/P_sf"/>
</dbReference>
<sequence>MVKPHANELSEKEKNILTKYALQLTQTIREPLLVLDENFCVLSATTGFKNRFKLIGQAMDGDSVFHLNKGQLDIPDFRNSLEEVLKTGEAINEKTFSIGLKKKGRKRFSVNISLLESPNAQNILLVSFRKLKEMSKTDKQEAVFNRIFKNILSKTPAAICVLRGPNHVFEVANENYMKLLGHRDIIGKTVQEAIPEVSNQGFIELLDEVYKTGEPYIGKETQVQLKVDENKFKNSFLNFVYQPTRNHKGKIDGIFAHVIDVTEQVEARKAVEDSEKRLREVIDAVPAIVWISDTKGQTVYLNKNWYSYTGQDKETSEGLGWLEAIHPEDREQTKLSFLEGHEQKKGYSIGFRLRNKKGEYRWVLDKAGPKFDSSGNYEGMIGTLIDVHEEKNKEDLVREKDHRLQGIVKEATVATAIYTGKEMRIDLANDAMIKLWGKDKSVIGTPLHKALPELDGQPFLGLLRNVLDTGETYWGKEDKVDLMIDGKMQTGYYNFTYKPLRDKNGKIYGILNMAIDVTESVTSKILLKESEFQFRQMADLMPGMVSKSNKEGVDIYFNKNWLDFTGNDTTKLKEKGWFQYIHPDEKEGFLRAWQDCLSTGCNMEMQLRLKNKEGKYIWHLSRCEAVKEDDGSIKMWISVNTEINKIKEEEKRKEEFLKMVSHELKTPVTSIKGYVQLLLTLIKKQEAAEASKLPLKPSLERINHQVTRLTRLISEILDLSRIRENQLELKKEEFNLNELVKETIQDINYTNTQHEISLDSDSQFRVMADRDRIGQVIINFVINAIKYSPGSQNIILKITGEGKDKVRVSVKDFGIGIGEENYKKIFRRFYRVEVKREETYSGFGIGLYLANEIIERHNGEIQLKSKLGEGSEFSFILNTTCVTS</sequence>
<dbReference type="SUPFAM" id="SSF47384">
    <property type="entry name" value="Homodimeric domain of signal transducing histidine kinase"/>
    <property type="match status" value="1"/>
</dbReference>
<dbReference type="SMART" id="SM00091">
    <property type="entry name" value="PAS"/>
    <property type="match status" value="5"/>
</dbReference>
<accession>A0ABS0TEG5</accession>
<organism evidence="9 10">
    <name type="scientific">Salegentibacter maritimus</name>
    <dbReference type="NCBI Taxonomy" id="2794347"/>
    <lineage>
        <taxon>Bacteria</taxon>
        <taxon>Pseudomonadati</taxon>
        <taxon>Bacteroidota</taxon>
        <taxon>Flavobacteriia</taxon>
        <taxon>Flavobacteriales</taxon>
        <taxon>Flavobacteriaceae</taxon>
        <taxon>Salegentibacter</taxon>
    </lineage>
</organism>
<feature type="domain" description="PAC" evidence="8">
    <location>
        <begin position="603"/>
        <end position="655"/>
    </location>
</feature>
<feature type="domain" description="PAS" evidence="7">
    <location>
        <begin position="274"/>
        <end position="331"/>
    </location>
</feature>
<gene>
    <name evidence="9" type="ORF">I6U50_05315</name>
</gene>
<comment type="caution">
    <text evidence="9">The sequence shown here is derived from an EMBL/GenBank/DDBJ whole genome shotgun (WGS) entry which is preliminary data.</text>
</comment>
<keyword evidence="10" id="KW-1185">Reference proteome</keyword>
<dbReference type="PANTHER" id="PTHR43304">
    <property type="entry name" value="PHYTOCHROME-LIKE PROTEIN CPH1"/>
    <property type="match status" value="1"/>
</dbReference>
<evidence type="ECO:0000259" key="8">
    <source>
        <dbReference type="PROSITE" id="PS50113"/>
    </source>
</evidence>
<dbReference type="CDD" id="cd00130">
    <property type="entry name" value="PAS"/>
    <property type="match status" value="2"/>
</dbReference>
<keyword evidence="5" id="KW-0418">Kinase</keyword>
<dbReference type="RefSeq" id="WP_198638101.1">
    <property type="nucleotide sequence ID" value="NZ_JAEHNY010000004.1"/>
</dbReference>
<dbReference type="InterPro" id="IPR035965">
    <property type="entry name" value="PAS-like_dom_sf"/>
</dbReference>
<dbReference type="EC" id="2.7.13.3" evidence="2"/>
<dbReference type="SUPFAM" id="SSF55874">
    <property type="entry name" value="ATPase domain of HSP90 chaperone/DNA topoisomerase II/histidine kinase"/>
    <property type="match status" value="1"/>
</dbReference>
<dbReference type="InterPro" id="IPR003594">
    <property type="entry name" value="HATPase_dom"/>
</dbReference>
<dbReference type="Gene3D" id="3.30.450.20">
    <property type="entry name" value="PAS domain"/>
    <property type="match status" value="4"/>
</dbReference>
<dbReference type="Gene3D" id="3.30.565.10">
    <property type="entry name" value="Histidine kinase-like ATPase, C-terminal domain"/>
    <property type="match status" value="1"/>
</dbReference>
<dbReference type="PRINTS" id="PR00344">
    <property type="entry name" value="BCTRLSENSOR"/>
</dbReference>
<protein>
    <recommendedName>
        <fullName evidence="2">histidine kinase</fullName>
        <ecNumber evidence="2">2.7.13.3</ecNumber>
    </recommendedName>
</protein>
<evidence type="ECO:0000256" key="5">
    <source>
        <dbReference type="ARBA" id="ARBA00022777"/>
    </source>
</evidence>
<dbReference type="EMBL" id="JAEHNY010000004">
    <property type="protein sequence ID" value="MBI6119436.1"/>
    <property type="molecule type" value="Genomic_DNA"/>
</dbReference>
<reference evidence="9 10" key="1">
    <citation type="submission" date="2020-12" db="EMBL/GenBank/DDBJ databases">
        <title>Salegentibacter orientalis sp. nov., isolated from costal sediment.</title>
        <authorList>
            <person name="Lian F.-B."/>
        </authorList>
    </citation>
    <scope>NUCLEOTIDE SEQUENCE [LARGE SCALE GENOMIC DNA]</scope>
    <source>
        <strain evidence="9 10">F60176</strain>
    </source>
</reference>
<dbReference type="Gene3D" id="1.10.287.130">
    <property type="match status" value="1"/>
</dbReference>
<dbReference type="InterPro" id="IPR013655">
    <property type="entry name" value="PAS_fold_3"/>
</dbReference>
<feature type="domain" description="PAC" evidence="8">
    <location>
        <begin position="347"/>
        <end position="399"/>
    </location>
</feature>
<dbReference type="SUPFAM" id="SSF55785">
    <property type="entry name" value="PYP-like sensor domain (PAS domain)"/>
    <property type="match status" value="4"/>
</dbReference>
<feature type="domain" description="Histidine kinase" evidence="6">
    <location>
        <begin position="659"/>
        <end position="881"/>
    </location>
</feature>
<dbReference type="PROSITE" id="PS50113">
    <property type="entry name" value="PAC"/>
    <property type="match status" value="2"/>
</dbReference>
<keyword evidence="4" id="KW-0808">Transferase</keyword>
<dbReference type="InterPro" id="IPR001610">
    <property type="entry name" value="PAC"/>
</dbReference>
<dbReference type="NCBIfam" id="TIGR00229">
    <property type="entry name" value="sensory_box"/>
    <property type="match status" value="2"/>
</dbReference>